<keyword evidence="2" id="KW-1185">Reference proteome</keyword>
<protein>
    <submittedName>
        <fullName evidence="1">Uncharacterized protein</fullName>
    </submittedName>
</protein>
<reference evidence="1 2" key="1">
    <citation type="submission" date="2015-07" db="EMBL/GenBank/DDBJ databases">
        <authorList>
            <person name="Voget S."/>
            <person name="Dogs M."/>
            <person name="Brinkhoff T.H."/>
            <person name="Daniel R."/>
        </authorList>
    </citation>
    <scope>NUCLEOTIDE SEQUENCE [LARGE SCALE GENOMIC DNA]</scope>
    <source>
        <strain evidence="1 2">B14</strain>
    </source>
</reference>
<proteinExistence type="predicted"/>
<dbReference type="RefSeq" id="WP_222869437.1">
    <property type="nucleotide sequence ID" value="NZ_CP143423.1"/>
</dbReference>
<name>A0ABZ2BXE2_9RHOB</name>
<dbReference type="EMBL" id="CP143423">
    <property type="protein sequence ID" value="WVX49842.1"/>
    <property type="molecule type" value="Genomic_DNA"/>
</dbReference>
<accession>A0ABZ2BXE2</accession>
<reference evidence="2" key="2">
    <citation type="submission" date="2024-01" db="EMBL/GenBank/DDBJ databases">
        <title>Roseobacter fucihabitans sp. nov., isolated from the brown alga Fucus spiralis.</title>
        <authorList>
            <person name="Hahnke S."/>
            <person name="Berger M."/>
            <person name="Schlingloff A."/>
            <person name="Athale I."/>
            <person name="Neumann-Schaal M."/>
            <person name="Adenaya A."/>
            <person name="Poehlein A."/>
            <person name="Daniel R."/>
            <person name="Pertersen J."/>
            <person name="Brinkhoff T."/>
        </authorList>
    </citation>
    <scope>NUCLEOTIDE SEQUENCE [LARGE SCALE GENOMIC DNA]</scope>
    <source>
        <strain evidence="2">B14</strain>
    </source>
</reference>
<organism evidence="1 2">
    <name type="scientific">Roseobacter fucihabitans</name>
    <dbReference type="NCBI Taxonomy" id="1537242"/>
    <lineage>
        <taxon>Bacteria</taxon>
        <taxon>Pseudomonadati</taxon>
        <taxon>Pseudomonadota</taxon>
        <taxon>Alphaproteobacteria</taxon>
        <taxon>Rhodobacterales</taxon>
        <taxon>Roseobacteraceae</taxon>
        <taxon>Roseobacter</taxon>
    </lineage>
</organism>
<evidence type="ECO:0000313" key="1">
    <source>
        <dbReference type="EMBL" id="WVX49842.1"/>
    </source>
</evidence>
<dbReference type="Proteomes" id="UP001318682">
    <property type="component" value="Chromosome"/>
</dbReference>
<sequence length="98" mass="11440">MLKQKYLKTFITAKRGVRKRYKEIFSREYVYRFAVFMACHHNKLIEVKQKTRQFSDGGAVLTFDDGLYSRLFSSSLEQANIIEEDILAVLETTPLQAV</sequence>
<evidence type="ECO:0000313" key="2">
    <source>
        <dbReference type="Proteomes" id="UP001318682"/>
    </source>
</evidence>
<gene>
    <name evidence="1" type="ORF">ROLI_029370</name>
</gene>